<keyword evidence="5" id="KW-0808">Transferase</keyword>
<keyword evidence="14" id="KW-1185">Reference proteome</keyword>
<dbReference type="EMBL" id="DS480380">
    <property type="protein sequence ID" value="EDO19290.1"/>
    <property type="molecule type" value="Genomic_DNA"/>
</dbReference>
<proteinExistence type="predicted"/>
<evidence type="ECO:0000256" key="6">
    <source>
        <dbReference type="ARBA" id="ARBA00022692"/>
    </source>
</evidence>
<feature type="transmembrane region" description="Helical" evidence="11">
    <location>
        <begin position="180"/>
        <end position="200"/>
    </location>
</feature>
<dbReference type="EC" id="2.4.1.16" evidence="2"/>
<evidence type="ECO:0000256" key="11">
    <source>
        <dbReference type="SAM" id="Phobius"/>
    </source>
</evidence>
<feature type="transmembrane region" description="Helical" evidence="11">
    <location>
        <begin position="431"/>
        <end position="454"/>
    </location>
</feature>
<dbReference type="STRING" id="436907.A7TEI3"/>
<keyword evidence="9" id="KW-0325">Glycoprotein</keyword>
<dbReference type="InterPro" id="IPR029044">
    <property type="entry name" value="Nucleotide-diphossugar_trans"/>
</dbReference>
<dbReference type="GO" id="GO:0004100">
    <property type="term" value="F:chitin synthase activity"/>
    <property type="evidence" value="ECO:0007669"/>
    <property type="project" value="UniProtKB-EC"/>
</dbReference>
<gene>
    <name evidence="13" type="ORF">Kpol_1036p34</name>
</gene>
<dbReference type="HOGENOM" id="CLU_002572_1_0_1"/>
<feature type="region of interest" description="Disordered" evidence="10">
    <location>
        <begin position="1"/>
        <end position="47"/>
    </location>
</feature>
<dbReference type="GO" id="GO:0005886">
    <property type="term" value="C:plasma membrane"/>
    <property type="evidence" value="ECO:0007669"/>
    <property type="project" value="UniProtKB-SubCell"/>
</dbReference>
<evidence type="ECO:0000256" key="4">
    <source>
        <dbReference type="ARBA" id="ARBA00022676"/>
    </source>
</evidence>
<dbReference type="PANTHER" id="PTHR22914">
    <property type="entry name" value="CHITIN SYNTHASE"/>
    <property type="match status" value="1"/>
</dbReference>
<dbReference type="Pfam" id="PF22997">
    <property type="entry name" value="CHS4"/>
    <property type="match status" value="1"/>
</dbReference>
<dbReference type="AlphaFoldDB" id="A7TEI3"/>
<dbReference type="RefSeq" id="XP_001647148.1">
    <property type="nucleotide sequence ID" value="XM_001647098.1"/>
</dbReference>
<feature type="domain" description="Chitin synthase 4-like" evidence="12">
    <location>
        <begin position="340"/>
        <end position="417"/>
    </location>
</feature>
<protein>
    <recommendedName>
        <fullName evidence="2">chitin synthase</fullName>
        <ecNumber evidence="2">2.4.1.16</ecNumber>
    </recommendedName>
</protein>
<keyword evidence="6 11" id="KW-0812">Transmembrane</keyword>
<dbReference type="GO" id="GO:0030428">
    <property type="term" value="C:cell septum"/>
    <property type="evidence" value="ECO:0007669"/>
    <property type="project" value="TreeGrafter"/>
</dbReference>
<sequence>MDVESHQFPSDGDRASNILLNYSDNSPNFTRHSSLIRPERDNLEDPHNPHHYYAKKIIENQDHIKIGAHRTISRPINAKHFRDNFPFDVNEGSLRKRRNTNLSYEYSKEEMKSEKTDKEVLEVIGITKKSFQKNAGDDRKTKIRLWKFYCYFITFWAPPPVLKFFGMPKRERQIAWREKIGLISIVFYMAGFVAFLTFGFTKTVCRNLSLHVYHKGNFTDQLLIHGKVFDLQDFKHPEAPGVQNNSNILYPPYNANGMDASLLFQNVNGNCKGLIIPKENCSIPHTKEGDVAWYFPCTLMKVDGTSLPEFQESKYYDGWGCHTSDNARRQFYTMNYIADVYYKWEDLKSKERDLVVVNGEVLDLNILNWLDKDQLSYPSQFDELQSSALKGYDLSILSSNYYQQQVLKCLIDIARVGRIDSKSIGCIASDVVLLVSLTIILGVVMAKFLVACYFRWKIAKNQGAYPMNNQAMEKYMKEIERWSNEMEFQGPLFQEEALSVEETDGKHSTIENNIMNSTISSSKLFNFKEFKLNMSAKDLDCSAFNGITTMVIQNQLKQNMEEINLRSSYISGTCSSSTRESLMTPIEEPYKQINSFDPSLIHPKSLSQPSVFYMPHNFPLVHIICFVTCYSEGKDGLRTTLDSLSNTEYPATNKLLLVVCDGLIKGSGNEKTTPEIVLGMMQDFIIPPDKVEAYSYIAVASGSKRHNMAKVYGGFYKYDDNTTPTKNQKRVPMITIVKCGTIEESNSSKPGNRGKRDSQVILMSFLQKLTFDERMNELEYNLLKTIWHITGLMGDMYELVLMVDADTKVYPDSLTHMAAEMIKDPSIMGLCGETKIVNKAQSWVTAIQVFEYFISHHQAKAFESVFGSVTCLPGCFSMYRIKSPKGFDGYWVPILANPDIVERYSDNVTNTLHKKNLLLLGEDRYLSSLMLKTFPKRRQIFVPKAACKTVVPDKFKVLLSQRRRWINSTVHNLFELLLIRDLCGTFCFSMQFVIGIELIGTLVLPLAICFTIYVITFTIVSEPTPVITLIILGIILGLPGLVVIITATGWSYLIWMLAYILALPIWNFVLPVYAFWKFDDFSWGDTRPIAGDDKNPAGHDDIEGPFDYSTIKMQTWRQFIEEERSQIF</sequence>
<dbReference type="eggNOG" id="KOG2571">
    <property type="taxonomic scope" value="Eukaryota"/>
</dbReference>
<evidence type="ECO:0000256" key="10">
    <source>
        <dbReference type="SAM" id="MobiDB-lite"/>
    </source>
</evidence>
<evidence type="ECO:0000256" key="3">
    <source>
        <dbReference type="ARBA" id="ARBA00022475"/>
    </source>
</evidence>
<dbReference type="PANTHER" id="PTHR22914:SF16">
    <property type="entry name" value="CHITIN SYNTHASE 3"/>
    <property type="match status" value="1"/>
</dbReference>
<feature type="transmembrane region" description="Helical" evidence="11">
    <location>
        <begin position="998"/>
        <end position="1020"/>
    </location>
</feature>
<dbReference type="OMA" id="NWADPAP"/>
<feature type="compositionally biased region" description="Polar residues" evidence="10">
    <location>
        <begin position="18"/>
        <end position="33"/>
    </location>
</feature>
<reference evidence="13 14" key="1">
    <citation type="journal article" date="2007" name="Proc. Natl. Acad. Sci. U.S.A.">
        <title>Independent sorting-out of thousands of duplicated gene pairs in two yeast species descended from a whole-genome duplication.</title>
        <authorList>
            <person name="Scannell D.R."/>
            <person name="Frank A.C."/>
            <person name="Conant G.C."/>
            <person name="Byrne K.P."/>
            <person name="Woolfit M."/>
            <person name="Wolfe K.H."/>
        </authorList>
    </citation>
    <scope>NUCLEOTIDE SEQUENCE [LARGE SCALE GENOMIC DNA]</scope>
    <source>
        <strain evidence="14">ATCC 22028 / DSM 70294 / BCRC 21397 / CBS 2163 / NBRC 10782 / NRRL Y-8283 / UCD 57-17</strain>
    </source>
</reference>
<feature type="transmembrane region" description="Helical" evidence="11">
    <location>
        <begin position="1052"/>
        <end position="1076"/>
    </location>
</feature>
<dbReference type="OrthoDB" id="370884at2759"/>
<evidence type="ECO:0000256" key="9">
    <source>
        <dbReference type="ARBA" id="ARBA00023180"/>
    </source>
</evidence>
<dbReference type="InterPro" id="IPR004835">
    <property type="entry name" value="Chitin_synth"/>
</dbReference>
<evidence type="ECO:0000256" key="7">
    <source>
        <dbReference type="ARBA" id="ARBA00022989"/>
    </source>
</evidence>
<dbReference type="Pfam" id="PF03142">
    <property type="entry name" value="Chitin_synth_2"/>
    <property type="match status" value="1"/>
</dbReference>
<dbReference type="KEGG" id="vpo:Kpol_1036p34"/>
<evidence type="ECO:0000256" key="8">
    <source>
        <dbReference type="ARBA" id="ARBA00023136"/>
    </source>
</evidence>
<organism evidence="14">
    <name type="scientific">Vanderwaltozyma polyspora (strain ATCC 22028 / DSM 70294 / BCRC 21397 / CBS 2163 / NBRC 10782 / NRRL Y-8283 / UCD 57-17)</name>
    <name type="common">Kluyveromyces polysporus</name>
    <dbReference type="NCBI Taxonomy" id="436907"/>
    <lineage>
        <taxon>Eukaryota</taxon>
        <taxon>Fungi</taxon>
        <taxon>Dikarya</taxon>
        <taxon>Ascomycota</taxon>
        <taxon>Saccharomycotina</taxon>
        <taxon>Saccharomycetes</taxon>
        <taxon>Saccharomycetales</taxon>
        <taxon>Saccharomycetaceae</taxon>
        <taxon>Vanderwaltozyma</taxon>
    </lineage>
</organism>
<dbReference type="CDD" id="cd04190">
    <property type="entry name" value="Chitin_synth_C"/>
    <property type="match status" value="1"/>
</dbReference>
<keyword evidence="4" id="KW-0328">Glycosyltransferase</keyword>
<dbReference type="SUPFAM" id="SSF53448">
    <property type="entry name" value="Nucleotide-diphospho-sugar transferases"/>
    <property type="match status" value="1"/>
</dbReference>
<keyword evidence="7 11" id="KW-1133">Transmembrane helix</keyword>
<evidence type="ECO:0000256" key="5">
    <source>
        <dbReference type="ARBA" id="ARBA00022679"/>
    </source>
</evidence>
<evidence type="ECO:0000256" key="2">
    <source>
        <dbReference type="ARBA" id="ARBA00012543"/>
    </source>
</evidence>
<dbReference type="InParanoid" id="A7TEI3"/>
<evidence type="ECO:0000313" key="13">
    <source>
        <dbReference type="EMBL" id="EDO19290.1"/>
    </source>
</evidence>
<evidence type="ECO:0000313" key="14">
    <source>
        <dbReference type="Proteomes" id="UP000000267"/>
    </source>
</evidence>
<evidence type="ECO:0000256" key="1">
    <source>
        <dbReference type="ARBA" id="ARBA00004651"/>
    </source>
</evidence>
<dbReference type="InterPro" id="IPR054295">
    <property type="entry name" value="CHS4-like_dom"/>
</dbReference>
<keyword evidence="8 11" id="KW-0472">Membrane</keyword>
<feature type="compositionally biased region" description="Basic and acidic residues" evidence="10">
    <location>
        <begin position="37"/>
        <end position="47"/>
    </location>
</feature>
<dbReference type="GO" id="GO:0006031">
    <property type="term" value="P:chitin biosynthetic process"/>
    <property type="evidence" value="ECO:0007669"/>
    <property type="project" value="TreeGrafter"/>
</dbReference>
<feature type="transmembrane region" description="Helical" evidence="11">
    <location>
        <begin position="1026"/>
        <end position="1045"/>
    </location>
</feature>
<dbReference type="GeneID" id="5547626"/>
<name>A7TEI3_VANPO</name>
<keyword evidence="3" id="KW-1003">Cell membrane</keyword>
<dbReference type="Proteomes" id="UP000000267">
    <property type="component" value="Unassembled WGS sequence"/>
</dbReference>
<comment type="subcellular location">
    <subcellularLocation>
        <location evidence="1">Cell membrane</location>
        <topology evidence="1">Multi-pass membrane protein</topology>
    </subcellularLocation>
</comment>
<dbReference type="PhylomeDB" id="A7TEI3"/>
<accession>A7TEI3</accession>
<evidence type="ECO:0000259" key="12">
    <source>
        <dbReference type="Pfam" id="PF22997"/>
    </source>
</evidence>